<dbReference type="EMBL" id="ATLV01013187">
    <property type="status" value="NOT_ANNOTATED_CDS"/>
    <property type="molecule type" value="Genomic_DNA"/>
</dbReference>
<dbReference type="Proteomes" id="UP000030765">
    <property type="component" value="Unassembled WGS sequence"/>
</dbReference>
<keyword evidence="4" id="KW-1185">Reference proteome</keyword>
<feature type="compositionally biased region" description="Polar residues" evidence="1">
    <location>
        <begin position="32"/>
        <end position="50"/>
    </location>
</feature>
<gene>
    <name evidence="2" type="ORF">ZHAS_00004604</name>
</gene>
<dbReference type="EnsemblMetazoa" id="ASIC004604-RA">
    <property type="protein sequence ID" value="ASIC004604-PA"/>
    <property type="gene ID" value="ASIC004604"/>
</dbReference>
<protein>
    <submittedName>
        <fullName evidence="2 3">Uncharacterized protein</fullName>
    </submittedName>
</protein>
<evidence type="ECO:0000313" key="3">
    <source>
        <dbReference type="EnsemblMetazoa" id="ASIC004604-PA"/>
    </source>
</evidence>
<reference evidence="2 4" key="1">
    <citation type="journal article" date="2014" name="BMC Genomics">
        <title>Genome sequence of Anopheles sinensis provides insight into genetics basis of mosquito competence for malaria parasites.</title>
        <authorList>
            <person name="Zhou D."/>
            <person name="Zhang D."/>
            <person name="Ding G."/>
            <person name="Shi L."/>
            <person name="Hou Q."/>
            <person name="Ye Y."/>
            <person name="Xu Y."/>
            <person name="Zhou H."/>
            <person name="Xiong C."/>
            <person name="Li S."/>
            <person name="Yu J."/>
            <person name="Hong S."/>
            <person name="Yu X."/>
            <person name="Zou P."/>
            <person name="Chen C."/>
            <person name="Chang X."/>
            <person name="Wang W."/>
            <person name="Lv Y."/>
            <person name="Sun Y."/>
            <person name="Ma L."/>
            <person name="Shen B."/>
            <person name="Zhu C."/>
        </authorList>
    </citation>
    <scope>NUCLEOTIDE SEQUENCE [LARGE SCALE GENOMIC DNA]</scope>
</reference>
<sequence>MTSIFPARLIRGRNETCHSGSGARDAELEFSPTPTSPGHQVVTLSRTDRR</sequence>
<feature type="region of interest" description="Disordered" evidence="1">
    <location>
        <begin position="15"/>
        <end position="50"/>
    </location>
</feature>
<organism evidence="2">
    <name type="scientific">Anopheles sinensis</name>
    <name type="common">Mosquito</name>
    <dbReference type="NCBI Taxonomy" id="74873"/>
    <lineage>
        <taxon>Eukaryota</taxon>
        <taxon>Metazoa</taxon>
        <taxon>Ecdysozoa</taxon>
        <taxon>Arthropoda</taxon>
        <taxon>Hexapoda</taxon>
        <taxon>Insecta</taxon>
        <taxon>Pterygota</taxon>
        <taxon>Neoptera</taxon>
        <taxon>Endopterygota</taxon>
        <taxon>Diptera</taxon>
        <taxon>Nematocera</taxon>
        <taxon>Culicoidea</taxon>
        <taxon>Culicidae</taxon>
        <taxon>Anophelinae</taxon>
        <taxon>Anopheles</taxon>
    </lineage>
</organism>
<proteinExistence type="predicted"/>
<reference evidence="3" key="2">
    <citation type="submission" date="2020-05" db="UniProtKB">
        <authorList>
            <consortium name="EnsemblMetazoa"/>
        </authorList>
    </citation>
    <scope>IDENTIFICATION</scope>
</reference>
<dbReference type="AlphaFoldDB" id="A0A084VHM3"/>
<dbReference type="VEuPathDB" id="VectorBase:ASIC004604"/>
<name>A0A084VHM3_ANOSI</name>
<evidence type="ECO:0000256" key="1">
    <source>
        <dbReference type="SAM" id="MobiDB-lite"/>
    </source>
</evidence>
<evidence type="ECO:0000313" key="2">
    <source>
        <dbReference type="EMBL" id="KFB37467.1"/>
    </source>
</evidence>
<dbReference type="EMBL" id="KE524842">
    <property type="protein sequence ID" value="KFB37467.1"/>
    <property type="molecule type" value="Genomic_DNA"/>
</dbReference>
<evidence type="ECO:0000313" key="4">
    <source>
        <dbReference type="Proteomes" id="UP000030765"/>
    </source>
</evidence>
<accession>A0A084VHM3</accession>